<feature type="transmembrane region" description="Helical" evidence="5">
    <location>
        <begin position="62"/>
        <end position="80"/>
    </location>
</feature>
<keyword evidence="2 5" id="KW-0812">Transmembrane</keyword>
<organism evidence="7 8">
    <name type="scientific">Nonlabens ponticola</name>
    <dbReference type="NCBI Taxonomy" id="2496866"/>
    <lineage>
        <taxon>Bacteria</taxon>
        <taxon>Pseudomonadati</taxon>
        <taxon>Bacteroidota</taxon>
        <taxon>Flavobacteriia</taxon>
        <taxon>Flavobacteriales</taxon>
        <taxon>Flavobacteriaceae</taxon>
        <taxon>Nonlabens</taxon>
    </lineage>
</organism>
<dbReference type="PANTHER" id="PTHR37422">
    <property type="entry name" value="TEICHURONIC ACID BIOSYNTHESIS PROTEIN TUAE"/>
    <property type="match status" value="1"/>
</dbReference>
<evidence type="ECO:0000313" key="8">
    <source>
        <dbReference type="Proteomes" id="UP000279600"/>
    </source>
</evidence>
<dbReference type="OrthoDB" id="1631746at2"/>
<dbReference type="AlphaFoldDB" id="A0A3S9MVB7"/>
<dbReference type="Proteomes" id="UP000279600">
    <property type="component" value="Chromosome"/>
</dbReference>
<feature type="transmembrane region" description="Helical" evidence="5">
    <location>
        <begin position="35"/>
        <end position="50"/>
    </location>
</feature>
<evidence type="ECO:0000313" key="7">
    <source>
        <dbReference type="EMBL" id="AZQ43121.1"/>
    </source>
</evidence>
<dbReference type="InterPro" id="IPR007016">
    <property type="entry name" value="O-antigen_ligase-rel_domated"/>
</dbReference>
<dbReference type="KEGG" id="noj:EJ995_02305"/>
<feature type="transmembrane region" description="Helical" evidence="5">
    <location>
        <begin position="92"/>
        <end position="110"/>
    </location>
</feature>
<dbReference type="Pfam" id="PF04932">
    <property type="entry name" value="Wzy_C"/>
    <property type="match status" value="1"/>
</dbReference>
<feature type="domain" description="O-antigen ligase-related" evidence="6">
    <location>
        <begin position="215"/>
        <end position="348"/>
    </location>
</feature>
<feature type="transmembrane region" description="Helical" evidence="5">
    <location>
        <begin position="216"/>
        <end position="231"/>
    </location>
</feature>
<feature type="transmembrane region" description="Helical" evidence="5">
    <location>
        <begin position="192"/>
        <end position="210"/>
    </location>
</feature>
<evidence type="ECO:0000256" key="4">
    <source>
        <dbReference type="ARBA" id="ARBA00023136"/>
    </source>
</evidence>
<gene>
    <name evidence="7" type="ORF">EJ995_02305</name>
</gene>
<dbReference type="PANTHER" id="PTHR37422:SF21">
    <property type="entry name" value="EXOQ-LIKE PROTEIN"/>
    <property type="match status" value="1"/>
</dbReference>
<evidence type="ECO:0000256" key="5">
    <source>
        <dbReference type="SAM" id="Phobius"/>
    </source>
</evidence>
<feature type="transmembrane region" description="Helical" evidence="5">
    <location>
        <begin position="363"/>
        <end position="382"/>
    </location>
</feature>
<dbReference type="RefSeq" id="WP_126445220.1">
    <property type="nucleotide sequence ID" value="NZ_CP034549.1"/>
</dbReference>
<feature type="transmembrane region" description="Helical" evidence="5">
    <location>
        <begin position="122"/>
        <end position="146"/>
    </location>
</feature>
<feature type="transmembrane region" description="Helical" evidence="5">
    <location>
        <begin position="166"/>
        <end position="185"/>
    </location>
</feature>
<feature type="transmembrane region" description="Helical" evidence="5">
    <location>
        <begin position="12"/>
        <end position="29"/>
    </location>
</feature>
<dbReference type="EMBL" id="CP034549">
    <property type="protein sequence ID" value="AZQ43121.1"/>
    <property type="molecule type" value="Genomic_DNA"/>
</dbReference>
<feature type="transmembrane region" description="Helical" evidence="5">
    <location>
        <begin position="388"/>
        <end position="403"/>
    </location>
</feature>
<evidence type="ECO:0000259" key="6">
    <source>
        <dbReference type="Pfam" id="PF04932"/>
    </source>
</evidence>
<protein>
    <recommendedName>
        <fullName evidence="6">O-antigen ligase-related domain-containing protein</fullName>
    </recommendedName>
</protein>
<dbReference type="InterPro" id="IPR051533">
    <property type="entry name" value="WaaL-like"/>
</dbReference>
<keyword evidence="4 5" id="KW-0472">Membrane</keyword>
<feature type="transmembrane region" description="Helical" evidence="5">
    <location>
        <begin position="335"/>
        <end position="356"/>
    </location>
</feature>
<evidence type="ECO:0000256" key="2">
    <source>
        <dbReference type="ARBA" id="ARBA00022692"/>
    </source>
</evidence>
<dbReference type="GO" id="GO:0016020">
    <property type="term" value="C:membrane"/>
    <property type="evidence" value="ECO:0007669"/>
    <property type="project" value="UniProtKB-SubCell"/>
</dbReference>
<proteinExistence type="predicted"/>
<keyword evidence="8" id="KW-1185">Reference proteome</keyword>
<comment type="subcellular location">
    <subcellularLocation>
        <location evidence="1">Membrane</location>
        <topology evidence="1">Multi-pass membrane protein</topology>
    </subcellularLocation>
</comment>
<feature type="transmembrane region" description="Helical" evidence="5">
    <location>
        <begin position="236"/>
        <end position="254"/>
    </location>
</feature>
<reference evidence="7 8" key="1">
    <citation type="submission" date="2018-12" db="EMBL/GenBank/DDBJ databases">
        <title>Complete genome of Nonlabens sp. MJ115.</title>
        <authorList>
            <person name="Choi H.S."/>
            <person name="Jung J."/>
        </authorList>
    </citation>
    <scope>NUCLEOTIDE SEQUENCE [LARGE SCALE GENOMIC DNA]</scope>
    <source>
        <strain evidence="7 8">MJ115</strain>
    </source>
</reference>
<keyword evidence="3 5" id="KW-1133">Transmembrane helix</keyword>
<sequence length="430" mass="48908">MPQSSTLKIDRIENYLYTLLMVAFTMPLLPNFARNILLGLITATTLFLFFKQPERSIKDYRMMIAGSALYILYAVSLSYTENMEIGLRKMETGLSLLIIPIFSGLLPIAVIEKIKRNFSQFLWVYIVSVTLTLIIFWCIFIEHYGMSLFQHFPTVINKDLGPYNLHPIYLAMHGAVAILFSFYLLSKLKKKWAFAVLIFMSIIIACFMLIVIKKGPIISLVITALYLVFAYKNKSAIIALTSICGLFICVIIFQPKVNRKFSELLNISGQTSGEQMSSTNIRVAIFDCVNDIAPEAGLFGYGVGDAKDELLKCYNEKNPTLAKYKYNTHNQFMSIFLRVGAIGAITFIVLMLFILYRLRKREAHLAIAVVSFYLLIMFSENILERENGVLYFAFFTFVFYQVFKGKNKKSISITPIDVTAAISKSDAQFS</sequence>
<accession>A0A3S9MVB7</accession>
<evidence type="ECO:0000256" key="3">
    <source>
        <dbReference type="ARBA" id="ARBA00022989"/>
    </source>
</evidence>
<evidence type="ECO:0000256" key="1">
    <source>
        <dbReference type="ARBA" id="ARBA00004141"/>
    </source>
</evidence>
<name>A0A3S9MVB7_9FLAO</name>